<dbReference type="EMBL" id="JN885998">
    <property type="protein sequence ID" value="AEX62886.1"/>
    <property type="molecule type" value="Genomic_DNA"/>
</dbReference>
<gene>
    <name evidence="2" type="ORF">mv_R681</name>
</gene>
<name>H2EER3_9VIRU</name>
<protein>
    <recommendedName>
        <fullName evidence="3">Thioredoxin-like protein</fullName>
    </recommendedName>
</protein>
<dbReference type="SUPFAM" id="SSF52833">
    <property type="entry name" value="Thioredoxin-like"/>
    <property type="match status" value="1"/>
</dbReference>
<reference evidence="2" key="1">
    <citation type="submission" date="2011-10" db="EMBL/GenBank/DDBJ databases">
        <title>Provirophages and transpovirons: unique mobilome of giant viruses.</title>
        <authorList>
            <person name="Desnues C."/>
            <person name="LaScola B."/>
            <person name="Yutin N."/>
            <person name="Fournous G."/>
            <person name="Koonin E."/>
            <person name="Raoult D."/>
        </authorList>
    </citation>
    <scope>NUCLEOTIDE SEQUENCE</scope>
    <source>
        <strain evidence="2">Mv13-mv</strain>
    </source>
</reference>
<evidence type="ECO:0000313" key="2">
    <source>
        <dbReference type="EMBL" id="AEX62886.1"/>
    </source>
</evidence>
<keyword evidence="1" id="KW-1015">Disulfide bond</keyword>
<dbReference type="InterPro" id="IPR036249">
    <property type="entry name" value="Thioredoxin-like_sf"/>
</dbReference>
<evidence type="ECO:0000256" key="1">
    <source>
        <dbReference type="ARBA" id="ARBA00023157"/>
    </source>
</evidence>
<dbReference type="Gene3D" id="3.40.30.10">
    <property type="entry name" value="Glutaredoxin"/>
    <property type="match status" value="1"/>
</dbReference>
<evidence type="ECO:0008006" key="3">
    <source>
        <dbReference type="Google" id="ProtNLM"/>
    </source>
</evidence>
<dbReference type="PANTHER" id="PTHR46115">
    <property type="entry name" value="THIOREDOXIN-LIKE PROTEIN 1"/>
    <property type="match status" value="1"/>
</dbReference>
<organism evidence="2">
    <name type="scientific">Moumouvirus sp. 'Monve'</name>
    <dbReference type="NCBI Taxonomy" id="1128131"/>
    <lineage>
        <taxon>Viruses</taxon>
        <taxon>Varidnaviria</taxon>
        <taxon>Bamfordvirae</taxon>
        <taxon>Nucleocytoviricota</taxon>
        <taxon>Megaviricetes</taxon>
        <taxon>Imitervirales</taxon>
        <taxon>Mimiviridae</taxon>
        <taxon>Megamimivirinae</taxon>
        <taxon>Moumouvirus</taxon>
    </lineage>
</organism>
<accession>H2EER3</accession>
<proteinExistence type="predicted"/>
<sequence>MTNLYKVSNSNELKKVLESGTDKLVVLMFFTKNNSECKRALSYFEKIALNHTITVFCVVDTDKFEGDNAFVNNIKITPSFQAFYMGNNFNQCVTSNEREIETFVVSCEQQVMMQNNMRNNGYNQNNMNQAGMNNMLSQQNINPMFIRQQILNNAQMSNPMLYQQLMQNPNMLQQYVNQQMMQQPMNNMNNMNNINNINNVPTIPQQNMFPISAQIMSPQTNPLSVPTNLVNQTNPPLINNSMNDDTLSSIQQMKKWFQIFQMMQSCGLLNTSAKIDQFVDQQITQSTQNNNQSNNGEIILENGDKIVPLGNGKYGLIKKS</sequence>